<evidence type="ECO:0000313" key="1">
    <source>
        <dbReference type="EMBL" id="TFZ07589.1"/>
    </source>
</evidence>
<protein>
    <submittedName>
        <fullName evidence="1">Uncharacterized protein</fullName>
    </submittedName>
</protein>
<dbReference type="AlphaFoldDB" id="A0A4Z0CC01"/>
<proteinExistence type="predicted"/>
<name>A0A4Z0CC01_9BURK</name>
<keyword evidence="2" id="KW-1185">Reference proteome</keyword>
<accession>A0A4Z0CC01</accession>
<organism evidence="1 2">
    <name type="scientific">Ramlibacter humi</name>
    <dbReference type="NCBI Taxonomy" id="2530451"/>
    <lineage>
        <taxon>Bacteria</taxon>
        <taxon>Pseudomonadati</taxon>
        <taxon>Pseudomonadota</taxon>
        <taxon>Betaproteobacteria</taxon>
        <taxon>Burkholderiales</taxon>
        <taxon>Comamonadaceae</taxon>
        <taxon>Ramlibacter</taxon>
    </lineage>
</organism>
<gene>
    <name evidence="1" type="ORF">EZ216_00015</name>
</gene>
<dbReference type="Proteomes" id="UP000297839">
    <property type="component" value="Unassembled WGS sequence"/>
</dbReference>
<dbReference type="EMBL" id="SMLK01000001">
    <property type="protein sequence ID" value="TFZ07589.1"/>
    <property type="molecule type" value="Genomic_DNA"/>
</dbReference>
<comment type="caution">
    <text evidence="1">The sequence shown here is derived from an EMBL/GenBank/DDBJ whole genome shotgun (WGS) entry which is preliminary data.</text>
</comment>
<dbReference type="OrthoDB" id="8911778at2"/>
<evidence type="ECO:0000313" key="2">
    <source>
        <dbReference type="Proteomes" id="UP000297839"/>
    </source>
</evidence>
<reference evidence="1 2" key="1">
    <citation type="submission" date="2019-03" db="EMBL/GenBank/DDBJ databases">
        <title>Ramlibacter sp. 18x22-1, whole genome shotgun sequence.</title>
        <authorList>
            <person name="Zhang X."/>
            <person name="Feng G."/>
            <person name="Zhu H."/>
        </authorList>
    </citation>
    <scope>NUCLEOTIDE SEQUENCE [LARGE SCALE GENOMIC DNA]</scope>
    <source>
        <strain evidence="1 2">18x22-1</strain>
    </source>
</reference>
<dbReference type="RefSeq" id="WP_135247526.1">
    <property type="nucleotide sequence ID" value="NZ_SMLK01000001.1"/>
</dbReference>
<sequence length="78" mass="8646">MARISSLETRLLRQLVRLSGRDPEGFEAQVLDGGRIRVHAPCGAAFYPTEAWTSHFMLHLHQGWFDARNPILATGGTG</sequence>